<evidence type="ECO:0000313" key="1">
    <source>
        <dbReference type="EMBL" id="KUP95090.1"/>
    </source>
</evidence>
<evidence type="ECO:0000313" key="2">
    <source>
        <dbReference type="Proteomes" id="UP000068382"/>
    </source>
</evidence>
<dbReference type="RefSeq" id="WP_068239029.1">
    <property type="nucleotide sequence ID" value="NZ_LPUY01000003.1"/>
</dbReference>
<comment type="caution">
    <text evidence="1">The sequence shown here is derived from an EMBL/GenBank/DDBJ whole genome shotgun (WGS) entry which is preliminary data.</text>
</comment>
<sequence length="199" mass="22556">MAETIKIAGKAFPADVPGMLKHNSMRNTFGNWIAREKKVLLPNIKCTIAMMNKQDGPGLFRDYFDEALPDSQRIDLPINIYSLLKQEAESDTPRAAAFKVIFAKAQKFITGPLDHFKSEFFDSKTFRDFVIKQLGQNDAKKEAKAQGIKDDKALFEIFILANSDRKDEAVKQAKALAKKEKLSKDKEESLLRQITKGRM</sequence>
<dbReference type="Proteomes" id="UP000068382">
    <property type="component" value="Unassembled WGS sequence"/>
</dbReference>
<protein>
    <submittedName>
        <fullName evidence="1">Uncharacterized protein</fullName>
    </submittedName>
</protein>
<name>A0A132C4X9_9RHOB</name>
<proteinExistence type="predicted"/>
<organism evidence="1 2">
    <name type="scientific">Tritonibacter horizontis</name>
    <dbReference type="NCBI Taxonomy" id="1768241"/>
    <lineage>
        <taxon>Bacteria</taxon>
        <taxon>Pseudomonadati</taxon>
        <taxon>Pseudomonadota</taxon>
        <taxon>Alphaproteobacteria</taxon>
        <taxon>Rhodobacterales</taxon>
        <taxon>Paracoccaceae</taxon>
        <taxon>Tritonibacter</taxon>
    </lineage>
</organism>
<gene>
    <name evidence="1" type="ORF">TRIHO_00130</name>
</gene>
<dbReference type="AlphaFoldDB" id="A0A132C4X9"/>
<keyword evidence="2" id="KW-1185">Reference proteome</keyword>
<reference evidence="1 2" key="1">
    <citation type="submission" date="2015-12" db="EMBL/GenBank/DDBJ databases">
        <title>Genome sequence of the marine Rhodobacteraceae strain O3.65, Candidatus Tritonibacter horizontis.</title>
        <authorList>
            <person name="Poehlein A."/>
            <person name="Giebel H.A."/>
            <person name="Voget S."/>
            <person name="Brinkhoff T."/>
        </authorList>
    </citation>
    <scope>NUCLEOTIDE SEQUENCE [LARGE SCALE GENOMIC DNA]</scope>
    <source>
        <strain evidence="1 2">O3.65</strain>
    </source>
</reference>
<accession>A0A132C4X9</accession>
<dbReference type="OrthoDB" id="9831751at2"/>
<dbReference type="EMBL" id="LPUY01000003">
    <property type="protein sequence ID" value="KUP95090.1"/>
    <property type="molecule type" value="Genomic_DNA"/>
</dbReference>